<sequence length="242" mass="27444">MVNGELIEQVFGYFGLVLWSFQMAPQAYKNYKKKSTDGVSPWMMLIWVLAGVILGNYNIGLGVAIPLIVQPQLFTLITLICLVQELYYGRGWSWQRSCVAFAVSIVLAGALEAGLVFAFRRAALDDNQHAIQFFGVLPVVLILLGFMPQYMEIIYHRRVLGISHVFLFMDFFGSVFSTISLAFRPTIDTLSLVNYICIAIFDCGIWTLYYVFRWFPALQKKDDEALSTDTVHSPPETKKEPV</sequence>
<dbReference type="EMBL" id="MCGT01000034">
    <property type="protein sequence ID" value="ORX47207.1"/>
    <property type="molecule type" value="Genomic_DNA"/>
</dbReference>
<feature type="transmembrane region" description="Helical" evidence="5">
    <location>
        <begin position="99"/>
        <end position="118"/>
    </location>
</feature>
<dbReference type="AlphaFoldDB" id="A0A1X2G7S8"/>
<dbReference type="OrthoDB" id="407617at2759"/>
<comment type="caution">
    <text evidence="6">The sequence shown here is derived from an EMBL/GenBank/DDBJ whole genome shotgun (WGS) entry which is preliminary data.</text>
</comment>
<gene>
    <name evidence="6" type="ORF">DM01DRAFT_1327221</name>
</gene>
<keyword evidence="3 5" id="KW-1133">Transmembrane helix</keyword>
<dbReference type="PANTHER" id="PTHR16201">
    <property type="entry name" value="SEVEN TRANSMEMBRANE PROTEIN 1-RELATED"/>
    <property type="match status" value="1"/>
</dbReference>
<dbReference type="InterPro" id="IPR006603">
    <property type="entry name" value="PQ-loop_rpt"/>
</dbReference>
<name>A0A1X2G7S8_9FUNG</name>
<reference evidence="6 7" key="1">
    <citation type="submission" date="2016-07" db="EMBL/GenBank/DDBJ databases">
        <title>Pervasive Adenine N6-methylation of Active Genes in Fungi.</title>
        <authorList>
            <consortium name="DOE Joint Genome Institute"/>
            <person name="Mondo S.J."/>
            <person name="Dannebaum R.O."/>
            <person name="Kuo R.C."/>
            <person name="Labutti K."/>
            <person name="Haridas S."/>
            <person name="Kuo A."/>
            <person name="Salamov A."/>
            <person name="Ahrendt S.R."/>
            <person name="Lipzen A."/>
            <person name="Sullivan W."/>
            <person name="Andreopoulos W.B."/>
            <person name="Clum A."/>
            <person name="Lindquist E."/>
            <person name="Daum C."/>
            <person name="Ramamoorthy G.K."/>
            <person name="Gryganskyi A."/>
            <person name="Culley D."/>
            <person name="Magnuson J.K."/>
            <person name="James T.Y."/>
            <person name="O'Malley M.A."/>
            <person name="Stajich J.E."/>
            <person name="Spatafora J.W."/>
            <person name="Visel A."/>
            <person name="Grigoriev I.V."/>
        </authorList>
    </citation>
    <scope>NUCLEOTIDE SEQUENCE [LARGE SCALE GENOMIC DNA]</scope>
    <source>
        <strain evidence="6 7">NRRL 3301</strain>
    </source>
</reference>
<dbReference type="SMART" id="SM00679">
    <property type="entry name" value="CTNS"/>
    <property type="match status" value="2"/>
</dbReference>
<dbReference type="Proteomes" id="UP000242146">
    <property type="component" value="Unassembled WGS sequence"/>
</dbReference>
<evidence type="ECO:0000256" key="2">
    <source>
        <dbReference type="ARBA" id="ARBA00022692"/>
    </source>
</evidence>
<keyword evidence="4 5" id="KW-0472">Membrane</keyword>
<evidence type="ECO:0008006" key="8">
    <source>
        <dbReference type="Google" id="ProtNLM"/>
    </source>
</evidence>
<evidence type="ECO:0000256" key="4">
    <source>
        <dbReference type="ARBA" id="ARBA00023136"/>
    </source>
</evidence>
<dbReference type="Pfam" id="PF04193">
    <property type="entry name" value="PQ-loop"/>
    <property type="match status" value="2"/>
</dbReference>
<dbReference type="PANTHER" id="PTHR16201:SF37">
    <property type="entry name" value="PQ-LOOP REPEAT-CONTAINING PROTEIN"/>
    <property type="match status" value="1"/>
</dbReference>
<evidence type="ECO:0000313" key="6">
    <source>
        <dbReference type="EMBL" id="ORX47207.1"/>
    </source>
</evidence>
<dbReference type="GO" id="GO:0016020">
    <property type="term" value="C:membrane"/>
    <property type="evidence" value="ECO:0007669"/>
    <property type="project" value="UniProtKB-SubCell"/>
</dbReference>
<feature type="transmembrane region" description="Helical" evidence="5">
    <location>
        <begin position="39"/>
        <end position="57"/>
    </location>
</feature>
<keyword evidence="7" id="KW-1185">Reference proteome</keyword>
<keyword evidence="2 5" id="KW-0812">Transmembrane</keyword>
<feature type="transmembrane region" description="Helical" evidence="5">
    <location>
        <begin position="192"/>
        <end position="212"/>
    </location>
</feature>
<evidence type="ECO:0000256" key="3">
    <source>
        <dbReference type="ARBA" id="ARBA00022989"/>
    </source>
</evidence>
<feature type="transmembrane region" description="Helical" evidence="5">
    <location>
        <begin position="63"/>
        <end position="87"/>
    </location>
</feature>
<feature type="transmembrane region" description="Helical" evidence="5">
    <location>
        <begin position="130"/>
        <end position="147"/>
    </location>
</feature>
<organism evidence="6 7">
    <name type="scientific">Hesseltinella vesiculosa</name>
    <dbReference type="NCBI Taxonomy" id="101127"/>
    <lineage>
        <taxon>Eukaryota</taxon>
        <taxon>Fungi</taxon>
        <taxon>Fungi incertae sedis</taxon>
        <taxon>Mucoromycota</taxon>
        <taxon>Mucoromycotina</taxon>
        <taxon>Mucoromycetes</taxon>
        <taxon>Mucorales</taxon>
        <taxon>Cunninghamellaceae</taxon>
        <taxon>Hesseltinella</taxon>
    </lineage>
</organism>
<feature type="transmembrane region" description="Helical" evidence="5">
    <location>
        <begin position="159"/>
        <end position="180"/>
    </location>
</feature>
<protein>
    <recommendedName>
        <fullName evidence="8">PQ-loop-domain-containing protein</fullName>
    </recommendedName>
</protein>
<comment type="subcellular location">
    <subcellularLocation>
        <location evidence="1">Membrane</location>
        <topology evidence="1">Multi-pass membrane protein</topology>
    </subcellularLocation>
</comment>
<proteinExistence type="predicted"/>
<evidence type="ECO:0000256" key="5">
    <source>
        <dbReference type="SAM" id="Phobius"/>
    </source>
</evidence>
<evidence type="ECO:0000256" key="1">
    <source>
        <dbReference type="ARBA" id="ARBA00004141"/>
    </source>
</evidence>
<accession>A0A1X2G7S8</accession>
<evidence type="ECO:0000313" key="7">
    <source>
        <dbReference type="Proteomes" id="UP000242146"/>
    </source>
</evidence>
<dbReference type="InterPro" id="IPR051415">
    <property type="entry name" value="LAAT-1"/>
</dbReference>
<feature type="transmembrane region" description="Helical" evidence="5">
    <location>
        <begin position="6"/>
        <end position="27"/>
    </location>
</feature>
<dbReference type="Gene3D" id="1.20.1280.290">
    <property type="match status" value="2"/>
</dbReference>